<accession>A0A1X6YHA3</accession>
<gene>
    <name evidence="1" type="ORF">PSM7751_00719</name>
</gene>
<organism evidence="1 2">
    <name type="scientific">Pseudooceanicola marinus</name>
    <dbReference type="NCBI Taxonomy" id="396013"/>
    <lineage>
        <taxon>Bacteria</taxon>
        <taxon>Pseudomonadati</taxon>
        <taxon>Pseudomonadota</taxon>
        <taxon>Alphaproteobacteria</taxon>
        <taxon>Rhodobacterales</taxon>
        <taxon>Paracoccaceae</taxon>
        <taxon>Pseudooceanicola</taxon>
    </lineage>
</organism>
<dbReference type="Proteomes" id="UP000193963">
    <property type="component" value="Unassembled WGS sequence"/>
</dbReference>
<keyword evidence="2" id="KW-1185">Reference proteome</keyword>
<dbReference type="AlphaFoldDB" id="A0A1X6YHA3"/>
<proteinExistence type="predicted"/>
<dbReference type="EMBL" id="FWFN01000001">
    <property type="protein sequence ID" value="SLN20878.1"/>
    <property type="molecule type" value="Genomic_DNA"/>
</dbReference>
<evidence type="ECO:0000313" key="1">
    <source>
        <dbReference type="EMBL" id="SLN20878.1"/>
    </source>
</evidence>
<sequence>MIGTIPTGTTLAQGTVVSIDRTLCRRSENGWKPEHIEVATVSAGGRILRILIEHQIY</sequence>
<name>A0A1X6YHA3_9RHOB</name>
<dbReference type="RefSeq" id="WP_157792244.1">
    <property type="nucleotide sequence ID" value="NZ_FWFN01000001.1"/>
</dbReference>
<dbReference type="OrthoDB" id="9943119at2"/>
<protein>
    <submittedName>
        <fullName evidence="1">Uncharacterized protein</fullName>
    </submittedName>
</protein>
<evidence type="ECO:0000313" key="2">
    <source>
        <dbReference type="Proteomes" id="UP000193963"/>
    </source>
</evidence>
<reference evidence="1 2" key="1">
    <citation type="submission" date="2017-03" db="EMBL/GenBank/DDBJ databases">
        <authorList>
            <person name="Afonso C.L."/>
            <person name="Miller P.J."/>
            <person name="Scott M.A."/>
            <person name="Spackman E."/>
            <person name="Goraichik I."/>
            <person name="Dimitrov K.M."/>
            <person name="Suarez D.L."/>
            <person name="Swayne D.E."/>
        </authorList>
    </citation>
    <scope>NUCLEOTIDE SEQUENCE [LARGE SCALE GENOMIC DNA]</scope>
    <source>
        <strain evidence="1 2">CECT 7751</strain>
    </source>
</reference>